<proteinExistence type="inferred from homology"/>
<comment type="catalytic activity">
    <reaction evidence="19 21">
        <text>N(4)-(alpha-D-Man-(1-&gt;3)-[alpha-D-Man-(1-&gt;3)-[alpha-D-Man-(1-&gt;6)]-alpha-D-Man-(1-&gt;6)]-beta-D-Man-(1-&gt;4)-beta-D-GlcNAc-(1-&gt;4)-beta-D-GlcNAc)-L-asparaginyl-[protein] (N-glucan mannose isomer 5A1,2) + UDP-N-acetyl-alpha-D-glucosamine = N(4)-{beta-D-GlcNAc-(1-&gt;2)-alpha-D-Man-(1-&gt;3)-[alpha-D-Man-(1-&gt;3)-[alpha-D-Man-(1-&gt;6)]-alpha-D-Man-(1-&gt;6)]-beta-D-Man-(1-&gt;4)-beta-D-GlcNAc-(1-&gt;4)-beta-D-GlcNAc}-L-asparaginyl-[protein] + UDP + H(+)</text>
        <dbReference type="Rhea" id="RHEA:11456"/>
        <dbReference type="Rhea" id="RHEA-COMP:14367"/>
        <dbReference type="Rhea" id="RHEA-COMP:14368"/>
        <dbReference type="ChEBI" id="CHEBI:15378"/>
        <dbReference type="ChEBI" id="CHEBI:57705"/>
        <dbReference type="ChEBI" id="CHEBI:58223"/>
        <dbReference type="ChEBI" id="CHEBI:59087"/>
        <dbReference type="ChEBI" id="CHEBI:60625"/>
        <dbReference type="EC" id="2.4.1.101"/>
    </reaction>
</comment>
<dbReference type="PANTHER" id="PTHR10468:SF0">
    <property type="entry name" value="ALPHA-1,3-MANNOSYL-GLYCOPROTEIN 2-BETA-N-ACETYLGLUCOSAMINYLTRANSFERASE"/>
    <property type="match status" value="1"/>
</dbReference>
<evidence type="ECO:0000256" key="16">
    <source>
        <dbReference type="ARBA" id="ARBA00037706"/>
    </source>
</evidence>
<gene>
    <name evidence="22" type="primary">Mgat1</name>
    <name evidence="22" type="ORF">CHAFRE_R14299</name>
</gene>
<evidence type="ECO:0000256" key="18">
    <source>
        <dbReference type="ARBA" id="ARBA00041712"/>
    </source>
</evidence>
<dbReference type="GO" id="GO:0003827">
    <property type="term" value="F:alpha-1,3-mannosylglycoprotein 2-beta-N-acetylglucosaminyltransferase activity"/>
    <property type="evidence" value="ECO:0007669"/>
    <property type="project" value="UniProtKB-UniRule"/>
</dbReference>
<evidence type="ECO:0000256" key="19">
    <source>
        <dbReference type="ARBA" id="ARBA00049421"/>
    </source>
</evidence>
<evidence type="ECO:0000256" key="9">
    <source>
        <dbReference type="ARBA" id="ARBA00022723"/>
    </source>
</evidence>
<organism evidence="22 23">
    <name type="scientific">Chaetops frenatus</name>
    <name type="common">Rufous rock-jumper</name>
    <dbReference type="NCBI Taxonomy" id="221966"/>
    <lineage>
        <taxon>Eukaryota</taxon>
        <taxon>Metazoa</taxon>
        <taxon>Chordata</taxon>
        <taxon>Craniata</taxon>
        <taxon>Vertebrata</taxon>
        <taxon>Euteleostomi</taxon>
        <taxon>Archelosauria</taxon>
        <taxon>Archosauria</taxon>
        <taxon>Dinosauria</taxon>
        <taxon>Saurischia</taxon>
        <taxon>Theropoda</taxon>
        <taxon>Coelurosauria</taxon>
        <taxon>Aves</taxon>
        <taxon>Neognathae</taxon>
        <taxon>Neoaves</taxon>
        <taxon>Telluraves</taxon>
        <taxon>Australaves</taxon>
        <taxon>Passeriformes</taxon>
        <taxon>Picathartidae</taxon>
        <taxon>Chaetops</taxon>
    </lineage>
</organism>
<keyword evidence="15 21" id="KW-0464">Manganese</keyword>
<dbReference type="GO" id="GO:0030145">
    <property type="term" value="F:manganese ion binding"/>
    <property type="evidence" value="ECO:0007669"/>
    <property type="project" value="UniProtKB-UniRule"/>
</dbReference>
<name>A0A7L3E4V9_9PASS</name>
<evidence type="ECO:0000256" key="10">
    <source>
        <dbReference type="ARBA" id="ARBA00022968"/>
    </source>
</evidence>
<evidence type="ECO:0000256" key="7">
    <source>
        <dbReference type="ARBA" id="ARBA00022679"/>
    </source>
</evidence>
<keyword evidence="14" id="KW-1015">Disulfide bond</keyword>
<dbReference type="Gene3D" id="3.10.180.20">
    <property type="entry name" value="N-Acetylglucosaminyltransferase I, Domain 2"/>
    <property type="match status" value="1"/>
</dbReference>
<dbReference type="InterPro" id="IPR004139">
    <property type="entry name" value="Glyco_trans_13"/>
</dbReference>
<evidence type="ECO:0000256" key="17">
    <source>
        <dbReference type="ARBA" id="ARBA00038949"/>
    </source>
</evidence>
<feature type="non-terminal residue" evidence="22">
    <location>
        <position position="1"/>
    </location>
</feature>
<evidence type="ECO:0000256" key="5">
    <source>
        <dbReference type="ARBA" id="ARBA00022490"/>
    </source>
</evidence>
<evidence type="ECO:0000256" key="21">
    <source>
        <dbReference type="RuleBase" id="RU368119"/>
    </source>
</evidence>
<dbReference type="AlphaFoldDB" id="A0A7L3E4V9"/>
<keyword evidence="10 21" id="KW-0735">Signal-anchor</keyword>
<sequence>MLKKTSLALWGAALFLAWNGLLLLFLWSRPATLPGPQNPQNPESSRLLPAQLLQLAQDAEAELRLQRELLLQIQKFSRLQRQKTPKPPPQLAGSTEAEFPVIPVLVLACDRSSVRRCLDKILRYRPSARRFPVIVSQDCGHAETARVIASYGPAVAHIRQPDLSDIAVPPEHRKFQGYYKISRHYRWALGQVFRTFRYRAAIVVEDDLEVAPDFFEYFQAVFPLLQRDPSLWCISAWNDNGKEGLVDAGRAELLYRTDFFPGLGWLLLAELWDELEPKWPPAFWDDWMRQPEQRRGRSCVRPEVSRTMTFGRKGVSHGQFFDQYLKFIKLNDRFVPFTQLDLSYLKKEEYERLFLQQVYSAPEVKLEELQKDAGRDSGPVRLQYRGRDSFKALAKALGLMDDLKSGVPRAGYRGVVSFVCRGRRVFLAPPSDWTGYDPSWS</sequence>
<dbReference type="FunFam" id="3.10.180.20:FF:000001">
    <property type="entry name" value="alpha-1,3-mannosyl-glycoprotein 2-beta-N-acetylglucosaminyltransferase"/>
    <property type="match status" value="1"/>
</dbReference>
<protein>
    <recommendedName>
        <fullName evidence="20 21">Alpha-1,3-mannosyl-glycoprotein 2-beta-N-acetylglucosaminyltransferase</fullName>
        <shortName evidence="21">GNT-I</shortName>
        <shortName evidence="21">GlcNAc-T I</shortName>
        <ecNumber evidence="17 21">2.4.1.101</ecNumber>
    </recommendedName>
    <alternativeName>
        <fullName evidence="18 21">N-glycosyl-oligosaccharide-glycoprotein N-acetylglucosaminyltransferase I</fullName>
    </alternativeName>
</protein>
<evidence type="ECO:0000256" key="4">
    <source>
        <dbReference type="ARBA" id="ARBA00006492"/>
    </source>
</evidence>
<evidence type="ECO:0000256" key="6">
    <source>
        <dbReference type="ARBA" id="ARBA00022676"/>
    </source>
</evidence>
<keyword evidence="9 21" id="KW-0479">Metal-binding</keyword>
<keyword evidence="6 21" id="KW-0328">Glycosyltransferase</keyword>
<comment type="subcellular location">
    <subcellularLocation>
        <location evidence="2">Cytoplasm</location>
        <location evidence="2">Perinuclear region</location>
    </subcellularLocation>
    <subcellularLocation>
        <location evidence="1 21">Golgi apparatus membrane</location>
        <topology evidence="1 21">Single-pass type II membrane protein</topology>
    </subcellularLocation>
</comment>
<evidence type="ECO:0000256" key="1">
    <source>
        <dbReference type="ARBA" id="ARBA00004323"/>
    </source>
</evidence>
<evidence type="ECO:0000256" key="14">
    <source>
        <dbReference type="ARBA" id="ARBA00023157"/>
    </source>
</evidence>
<comment type="function">
    <text evidence="16 21">Initiates complex N-linked carbohydrate formation. Essential for the conversion of high-mannose to hybrid and complex N-glycans.</text>
</comment>
<evidence type="ECO:0000256" key="8">
    <source>
        <dbReference type="ARBA" id="ARBA00022692"/>
    </source>
</evidence>
<evidence type="ECO:0000256" key="13">
    <source>
        <dbReference type="ARBA" id="ARBA00023136"/>
    </source>
</evidence>
<comment type="similarity">
    <text evidence="4 21">Belongs to the glycosyltransferase 13 family.</text>
</comment>
<evidence type="ECO:0000313" key="22">
    <source>
        <dbReference type="EMBL" id="NXT63654.1"/>
    </source>
</evidence>
<dbReference type="FunFam" id="3.90.550.10:FF:000055">
    <property type="entry name" value="Alpha-1,3-mannosyl-glycoprotein 2-beta-N-acetylglucosaminyltransferase"/>
    <property type="match status" value="1"/>
</dbReference>
<comment type="cofactor">
    <cofactor evidence="21">
        <name>Mn(2+)</name>
        <dbReference type="ChEBI" id="CHEBI:29035"/>
    </cofactor>
    <text evidence="21">The cofactor is mostly bound to the substrate.</text>
</comment>
<keyword evidence="23" id="KW-1185">Reference proteome</keyword>
<dbReference type="Pfam" id="PF03071">
    <property type="entry name" value="GNT-I"/>
    <property type="match status" value="1"/>
</dbReference>
<keyword evidence="11" id="KW-1133">Transmembrane helix</keyword>
<keyword evidence="7 22" id="KW-0808">Transferase</keyword>
<dbReference type="EC" id="2.4.1.101" evidence="17 21"/>
<keyword evidence="12 21" id="KW-0333">Golgi apparatus</keyword>
<feature type="non-terminal residue" evidence="22">
    <location>
        <position position="441"/>
    </location>
</feature>
<dbReference type="GO" id="GO:0048471">
    <property type="term" value="C:perinuclear region of cytoplasm"/>
    <property type="evidence" value="ECO:0007669"/>
    <property type="project" value="UniProtKB-SubCell"/>
</dbReference>
<dbReference type="PANTHER" id="PTHR10468">
    <property type="entry name" value="PROTEIN O-LINKED-MANNOSE BETA-1,2-N-ACETYLGLUCOSAMINYLTRANSFERASE 1/ALPHA-1,3-MANNOSYL-GLYCOPROTEIN 2-BETA-N-ACETYLGLUCOSAMINYLTRANSFERASE"/>
    <property type="match status" value="1"/>
</dbReference>
<evidence type="ECO:0000256" key="20">
    <source>
        <dbReference type="ARBA" id="ARBA00069743"/>
    </source>
</evidence>
<reference evidence="22 23" key="1">
    <citation type="submission" date="2019-09" db="EMBL/GenBank/DDBJ databases">
        <title>Bird 10,000 Genomes (B10K) Project - Family phase.</title>
        <authorList>
            <person name="Zhang G."/>
        </authorList>
    </citation>
    <scope>NUCLEOTIDE SEQUENCE [LARGE SCALE GENOMIC DNA]</scope>
    <source>
        <strain evidence="22">B10K-DU-012-41</strain>
    </source>
</reference>
<dbReference type="GO" id="GO:0006487">
    <property type="term" value="P:protein N-linked glycosylation"/>
    <property type="evidence" value="ECO:0007669"/>
    <property type="project" value="TreeGrafter"/>
</dbReference>
<evidence type="ECO:0000256" key="11">
    <source>
        <dbReference type="ARBA" id="ARBA00022989"/>
    </source>
</evidence>
<dbReference type="SUPFAM" id="SSF53448">
    <property type="entry name" value="Nucleotide-diphospho-sugar transferases"/>
    <property type="match status" value="1"/>
</dbReference>
<keyword evidence="8" id="KW-0812">Transmembrane</keyword>
<dbReference type="Gene3D" id="3.90.550.10">
    <property type="entry name" value="Spore Coat Polysaccharide Biosynthesis Protein SpsA, Chain A"/>
    <property type="match status" value="1"/>
</dbReference>
<dbReference type="CDD" id="cd02514">
    <property type="entry name" value="GT13_GLCNAC-TI"/>
    <property type="match status" value="1"/>
</dbReference>
<dbReference type="Proteomes" id="UP000563107">
    <property type="component" value="Unassembled WGS sequence"/>
</dbReference>
<dbReference type="EMBL" id="VZTR01010515">
    <property type="protein sequence ID" value="NXT63654.1"/>
    <property type="molecule type" value="Genomic_DNA"/>
</dbReference>
<evidence type="ECO:0000256" key="15">
    <source>
        <dbReference type="ARBA" id="ARBA00023211"/>
    </source>
</evidence>
<dbReference type="UniPathway" id="UPA00378"/>
<keyword evidence="13" id="KW-0472">Membrane</keyword>
<dbReference type="GO" id="GO:0000139">
    <property type="term" value="C:Golgi membrane"/>
    <property type="evidence" value="ECO:0007669"/>
    <property type="project" value="UniProtKB-SubCell"/>
</dbReference>
<comment type="caution">
    <text evidence="22">The sequence shown here is derived from an EMBL/GenBank/DDBJ whole genome shotgun (WGS) entry which is preliminary data.</text>
</comment>
<keyword evidence="5" id="KW-0963">Cytoplasm</keyword>
<accession>A0A7L3E4V9</accession>
<evidence type="ECO:0000256" key="2">
    <source>
        <dbReference type="ARBA" id="ARBA00004556"/>
    </source>
</evidence>
<evidence type="ECO:0000256" key="12">
    <source>
        <dbReference type="ARBA" id="ARBA00023034"/>
    </source>
</evidence>
<dbReference type="InterPro" id="IPR029044">
    <property type="entry name" value="Nucleotide-diphossugar_trans"/>
</dbReference>
<evidence type="ECO:0000256" key="3">
    <source>
        <dbReference type="ARBA" id="ARBA00004922"/>
    </source>
</evidence>
<evidence type="ECO:0000313" key="23">
    <source>
        <dbReference type="Proteomes" id="UP000563107"/>
    </source>
</evidence>
<comment type="pathway">
    <text evidence="3 21">Protein modification; protein glycosylation.</text>
</comment>
<dbReference type="InterPro" id="IPR052261">
    <property type="entry name" value="Glycosyltransferase_13"/>
</dbReference>